<dbReference type="Proteomes" id="UP000214646">
    <property type="component" value="Unassembled WGS sequence"/>
</dbReference>
<proteinExistence type="predicted"/>
<gene>
    <name evidence="1" type="ORF">FRUB_05045</name>
</gene>
<reference evidence="2" key="1">
    <citation type="submission" date="2017-06" db="EMBL/GenBank/DDBJ databases">
        <title>Genome analysis of Fimbriiglobus ruber SP5, the first member of the order Planctomycetales with confirmed chitinolytic capability.</title>
        <authorList>
            <person name="Ravin N.V."/>
            <person name="Rakitin A.L."/>
            <person name="Ivanova A.A."/>
            <person name="Beletsky A.V."/>
            <person name="Kulichevskaya I.S."/>
            <person name="Mardanov A.V."/>
            <person name="Dedysh S.N."/>
        </authorList>
    </citation>
    <scope>NUCLEOTIDE SEQUENCE [LARGE SCALE GENOMIC DNA]</scope>
    <source>
        <strain evidence="2">SP5</strain>
    </source>
</reference>
<dbReference type="AlphaFoldDB" id="A0A225DJL9"/>
<evidence type="ECO:0008006" key="3">
    <source>
        <dbReference type="Google" id="ProtNLM"/>
    </source>
</evidence>
<keyword evidence="2" id="KW-1185">Reference proteome</keyword>
<dbReference type="EMBL" id="NIDE01000007">
    <property type="protein sequence ID" value="OWK41153.1"/>
    <property type="molecule type" value="Genomic_DNA"/>
</dbReference>
<protein>
    <recommendedName>
        <fullName evidence="3">Mobile element protein</fullName>
    </recommendedName>
</protein>
<sequence length="50" mass="5399">MELTDGFKATLAETARMLRGSQRRLFMARTVQSLEQADSGGPKRSSAGIA</sequence>
<organism evidence="1 2">
    <name type="scientific">Fimbriiglobus ruber</name>
    <dbReference type="NCBI Taxonomy" id="1908690"/>
    <lineage>
        <taxon>Bacteria</taxon>
        <taxon>Pseudomonadati</taxon>
        <taxon>Planctomycetota</taxon>
        <taxon>Planctomycetia</taxon>
        <taxon>Gemmatales</taxon>
        <taxon>Gemmataceae</taxon>
        <taxon>Fimbriiglobus</taxon>
    </lineage>
</organism>
<evidence type="ECO:0000313" key="1">
    <source>
        <dbReference type="EMBL" id="OWK41153.1"/>
    </source>
</evidence>
<comment type="caution">
    <text evidence="1">The sequence shown here is derived from an EMBL/GenBank/DDBJ whole genome shotgun (WGS) entry which is preliminary data.</text>
</comment>
<evidence type="ECO:0000313" key="2">
    <source>
        <dbReference type="Proteomes" id="UP000214646"/>
    </source>
</evidence>
<name>A0A225DJL9_9BACT</name>
<accession>A0A225DJL9</accession>